<dbReference type="CDD" id="cd00086">
    <property type="entry name" value="homeodomain"/>
    <property type="match status" value="1"/>
</dbReference>
<dbReference type="Pfam" id="PF12737">
    <property type="entry name" value="Mating_C"/>
    <property type="match status" value="1"/>
</dbReference>
<dbReference type="GO" id="GO:0003677">
    <property type="term" value="F:DNA binding"/>
    <property type="evidence" value="ECO:0007669"/>
    <property type="project" value="UniProtKB-KW"/>
</dbReference>
<dbReference type="AlphaFoldDB" id="S5R7P5"/>
<dbReference type="SUPFAM" id="SSF46689">
    <property type="entry name" value="Homeodomain-like"/>
    <property type="match status" value="1"/>
</dbReference>
<dbReference type="InterPro" id="IPR009057">
    <property type="entry name" value="Homeodomain-like_sf"/>
</dbReference>
<feature type="domain" description="Mating-type protein A-alpha/beta 1 N-terminal" evidence="7">
    <location>
        <begin position="5"/>
        <end position="88"/>
    </location>
</feature>
<feature type="region of interest" description="Disordered" evidence="5">
    <location>
        <begin position="253"/>
        <end position="339"/>
    </location>
</feature>
<dbReference type="GO" id="GO:0006355">
    <property type="term" value="P:regulation of DNA-templated transcription"/>
    <property type="evidence" value="ECO:0007669"/>
    <property type="project" value="InterPro"/>
</dbReference>
<evidence type="ECO:0000256" key="3">
    <source>
        <dbReference type="ARBA" id="ARBA00023155"/>
    </source>
</evidence>
<evidence type="ECO:0000259" key="6">
    <source>
        <dbReference type="Pfam" id="PF05920"/>
    </source>
</evidence>
<organism evidence="9">
    <name type="scientific">Heterobasidion araucariae</name>
    <dbReference type="NCBI Taxonomy" id="13564"/>
    <lineage>
        <taxon>Eukaryota</taxon>
        <taxon>Fungi</taxon>
        <taxon>Dikarya</taxon>
        <taxon>Basidiomycota</taxon>
        <taxon>Agaricomycotina</taxon>
        <taxon>Agaricomycetes</taxon>
        <taxon>Russulales</taxon>
        <taxon>Bondarzewiaceae</taxon>
        <taxon>Heterobasidion</taxon>
    </lineage>
</organism>
<evidence type="ECO:0000256" key="1">
    <source>
        <dbReference type="ARBA" id="ARBA00005800"/>
    </source>
</evidence>
<dbReference type="InterPro" id="IPR008422">
    <property type="entry name" value="KN_HD"/>
</dbReference>
<proteinExistence type="inferred from homology"/>
<dbReference type="Pfam" id="PF12731">
    <property type="entry name" value="Mating_N"/>
    <property type="match status" value="1"/>
</dbReference>
<evidence type="ECO:0000256" key="4">
    <source>
        <dbReference type="ARBA" id="ARBA00023242"/>
    </source>
</evidence>
<keyword evidence="4" id="KW-0539">Nucleus</keyword>
<evidence type="ECO:0000256" key="5">
    <source>
        <dbReference type="SAM" id="MobiDB-lite"/>
    </source>
</evidence>
<evidence type="ECO:0000256" key="2">
    <source>
        <dbReference type="ARBA" id="ARBA00023125"/>
    </source>
</evidence>
<evidence type="ECO:0000259" key="8">
    <source>
        <dbReference type="Pfam" id="PF12737"/>
    </source>
</evidence>
<keyword evidence="3 9" id="KW-0371">Homeobox</keyword>
<reference evidence="9" key="1">
    <citation type="journal article" date="2013" name="Mol. Biol. Evol.">
        <title>Extensive trans-specific polymorphism at the mating type locus of the root decay fungus heterobasidion.</title>
        <authorList>
            <person name="van Diepen L.T."/>
            <person name="Olson A."/>
            <person name="Ihrmark K."/>
            <person name="Stenlid J."/>
            <person name="James T.Y."/>
        </authorList>
    </citation>
    <scope>NUCLEOTIDE SEQUENCE</scope>
    <source>
        <strain evidence="9">88-9-6</strain>
    </source>
</reference>
<protein>
    <submittedName>
        <fullName evidence="9">B1 homeodomain mating type protein</fullName>
    </submittedName>
</protein>
<feature type="compositionally biased region" description="Low complexity" evidence="5">
    <location>
        <begin position="269"/>
        <end position="278"/>
    </location>
</feature>
<feature type="compositionally biased region" description="Polar residues" evidence="5">
    <location>
        <begin position="377"/>
        <end position="390"/>
    </location>
</feature>
<sequence>MPRHRLYSRLQHAQNRLLSALLEGPDALDTFQKSWLELANELEKDTRMNLVDDETLAAAHGTASIVSTLAGSFLRLTTTSQDIHQSLMKRLDATLDGSKPSIVASPHPTPTLFPIEAYEWLIQNLHNPYPSGDVKAELAAATGHTVESIAAWLHSTREKIGWTTLARFHFNNRRSALTDAAYRALCQSDPSRPLPSHIAHAFLVVKRNLERLHDNKLLGKDGNHEAPQLIHGSAEIMLGDVLREEPDRKLALTEHNNSTIRTQNDDEPVSVSAASSPPRALQLPQWNESDKDEEEDLTPPPLIAGNKRHADDDSILDQTSGRNSRAFKRHKSSPSPKLDIQLSPLAMHANKPVKPLLSLPQLDPSPIMPCASQTMNCMPQSPSQPLTPAPSSRKRRLSDASCDIIPKRPRHIRNGHRMQIVSNPLPLDSHENTQDSALFESWYHNVIHEASDPFGGVLPSDCSPATSILNTTWTDGLPVLSNDFMVPSQQVDLSDEDFKAMLASGYNMSSMFTPVDQGIFEALPSLDDLFPPSFSGLETPLIQQPAQYMIDLGLQAENPSQVAECHAQSSSIPTPLSYDYPHRILSSPLEKIDSPISDTLTQCTSLCGIAEDTLDNWTTGELGWKDTNISAQM</sequence>
<name>S5R7P5_9AGAM</name>
<accession>S5R7P5</accession>
<reference evidence="9" key="2">
    <citation type="submission" date="2013-06" db="EMBL/GenBank/DDBJ databases">
        <authorList>
            <person name="van Diepen L.T.A."/>
            <person name="Olson A."/>
            <person name="Ihrmark K."/>
            <person name="Stenlid J."/>
            <person name="James T.Y."/>
        </authorList>
    </citation>
    <scope>NUCLEOTIDE SEQUENCE</scope>
    <source>
        <strain evidence="9">88-9-6</strain>
    </source>
</reference>
<evidence type="ECO:0000259" key="7">
    <source>
        <dbReference type="Pfam" id="PF12731"/>
    </source>
</evidence>
<feature type="region of interest" description="Disordered" evidence="5">
    <location>
        <begin position="377"/>
        <end position="398"/>
    </location>
</feature>
<dbReference type="InterPro" id="IPR024441">
    <property type="entry name" value="Homeodomain1_C"/>
</dbReference>
<dbReference type="Pfam" id="PF05920">
    <property type="entry name" value="Homeobox_KN"/>
    <property type="match status" value="1"/>
</dbReference>
<dbReference type="Gene3D" id="1.10.10.60">
    <property type="entry name" value="Homeodomain-like"/>
    <property type="match status" value="1"/>
</dbReference>
<feature type="domain" description="Mating-type protein C-terminal" evidence="8">
    <location>
        <begin position="313"/>
        <end position="460"/>
    </location>
</feature>
<feature type="domain" description="KN homeodomain" evidence="6">
    <location>
        <begin position="120"/>
        <end position="157"/>
    </location>
</feature>
<comment type="similarity">
    <text evidence="1">Belongs to the TALE/M-ATYP homeobox family.</text>
</comment>
<dbReference type="EMBL" id="KF280390">
    <property type="protein sequence ID" value="AGS09404.1"/>
    <property type="molecule type" value="Genomic_DNA"/>
</dbReference>
<keyword evidence="2 9" id="KW-0238">DNA-binding</keyword>
<evidence type="ECO:0000313" key="9">
    <source>
        <dbReference type="EMBL" id="AGS09404.1"/>
    </source>
</evidence>
<dbReference type="InterPro" id="IPR001356">
    <property type="entry name" value="HD"/>
</dbReference>
<dbReference type="InterPro" id="IPR024333">
    <property type="entry name" value="Mating-type_A-alpha/beta_1_N"/>
</dbReference>